<organism evidence="5 6">
    <name type="scientific">Hippocampus comes</name>
    <name type="common">Tiger tail seahorse</name>
    <dbReference type="NCBI Taxonomy" id="109280"/>
    <lineage>
        <taxon>Eukaryota</taxon>
        <taxon>Metazoa</taxon>
        <taxon>Chordata</taxon>
        <taxon>Craniata</taxon>
        <taxon>Vertebrata</taxon>
        <taxon>Euteleostomi</taxon>
        <taxon>Actinopterygii</taxon>
        <taxon>Neopterygii</taxon>
        <taxon>Teleostei</taxon>
        <taxon>Neoteleostei</taxon>
        <taxon>Acanthomorphata</taxon>
        <taxon>Syngnathiaria</taxon>
        <taxon>Syngnathiformes</taxon>
        <taxon>Syngnathoidei</taxon>
        <taxon>Syngnathidae</taxon>
        <taxon>Hippocampus</taxon>
    </lineage>
</organism>
<dbReference type="Ensembl" id="ENSHCOT00000013619.1">
    <property type="protein sequence ID" value="ENSHCOP00000000530.1"/>
    <property type="gene ID" value="ENSHCOG00000001359.1"/>
</dbReference>
<evidence type="ECO:0000313" key="6">
    <source>
        <dbReference type="Proteomes" id="UP000264820"/>
    </source>
</evidence>
<keyword evidence="4" id="KW-0131">Cell cycle</keyword>
<comment type="subcellular location">
    <subcellularLocation>
        <location evidence="1">Nucleus</location>
    </subcellularLocation>
</comment>
<reference evidence="5" key="1">
    <citation type="submission" date="2025-08" db="UniProtKB">
        <authorList>
            <consortium name="Ensembl"/>
        </authorList>
    </citation>
    <scope>IDENTIFICATION</scope>
</reference>
<protein>
    <recommendedName>
        <fullName evidence="7">Geminin coiled-coil domain containing</fullName>
    </recommendedName>
</protein>
<dbReference type="GO" id="GO:0005634">
    <property type="term" value="C:nucleus"/>
    <property type="evidence" value="ECO:0007669"/>
    <property type="project" value="UniProtKB-SubCell"/>
</dbReference>
<reference evidence="5" key="2">
    <citation type="submission" date="2025-09" db="UniProtKB">
        <authorList>
            <consortium name="Ensembl"/>
        </authorList>
    </citation>
    <scope>IDENTIFICATION</scope>
</reference>
<dbReference type="PANTHER" id="PTHR13372">
    <property type="entry name" value="GEMININ"/>
    <property type="match status" value="1"/>
</dbReference>
<dbReference type="GeneTree" id="ENSGT00940000153270"/>
<dbReference type="GO" id="GO:0008156">
    <property type="term" value="P:negative regulation of DNA replication"/>
    <property type="evidence" value="ECO:0007669"/>
    <property type="project" value="TreeGrafter"/>
</dbReference>
<keyword evidence="6" id="KW-1185">Reference proteome</keyword>
<name>A0A3Q2X8N9_HIPCM</name>
<dbReference type="OMA" id="DHHSYWS"/>
<dbReference type="Proteomes" id="UP000264820">
    <property type="component" value="Unplaced"/>
</dbReference>
<dbReference type="AlphaFoldDB" id="A0A3Q2X8N9"/>
<evidence type="ECO:0008006" key="7">
    <source>
        <dbReference type="Google" id="ProtNLM"/>
    </source>
</evidence>
<dbReference type="PANTHER" id="PTHR13372:SF2">
    <property type="entry name" value="GEMININ COILED-COIL DOMAIN-CONTAINING PROTEIN 1"/>
    <property type="match status" value="1"/>
</dbReference>
<accession>A0A3Q2X8N9</accession>
<sequence>MLLQQEEELNRLQEENNKLRQFLNSSFIGESKDKAKKLSANGTKNLNRKPPYHVCSFQNCTRRHPHISKRVCRNLSAEFSSAESGSADSSSTSSEPTLDLWVLRTLGLKDPDTIDTSSLPAAYQKNLAVSPVAHQIESDQSDCSYGSVEGLQSHHAIMASTPNHISPPSGHQFSEETHLSQAPFCSPVLNWSWTAQSQSQVGQSVAGHPDLAFSMSLSPASSVKTLSYPQGQAFIRRDPQGRCNFTWLPTHISRKQDPGVGL</sequence>
<keyword evidence="2" id="KW-0175">Coiled coil</keyword>
<proteinExistence type="predicted"/>
<evidence type="ECO:0000256" key="3">
    <source>
        <dbReference type="ARBA" id="ARBA00023242"/>
    </source>
</evidence>
<dbReference type="STRING" id="109280.ENSHCOP00000000530"/>
<dbReference type="GO" id="GO:0045786">
    <property type="term" value="P:negative regulation of cell cycle"/>
    <property type="evidence" value="ECO:0007669"/>
    <property type="project" value="TreeGrafter"/>
</dbReference>
<evidence type="ECO:0000256" key="2">
    <source>
        <dbReference type="ARBA" id="ARBA00023054"/>
    </source>
</evidence>
<keyword evidence="3" id="KW-0539">Nucleus</keyword>
<evidence type="ECO:0000313" key="5">
    <source>
        <dbReference type="Ensembl" id="ENSHCOP00000000530.1"/>
    </source>
</evidence>
<evidence type="ECO:0000256" key="1">
    <source>
        <dbReference type="ARBA" id="ARBA00004123"/>
    </source>
</evidence>
<evidence type="ECO:0000256" key="4">
    <source>
        <dbReference type="ARBA" id="ARBA00023306"/>
    </source>
</evidence>